<proteinExistence type="predicted"/>
<dbReference type="AlphaFoldDB" id="A0A521E1H0"/>
<reference evidence="1 2" key="1">
    <citation type="submission" date="2017-05" db="EMBL/GenBank/DDBJ databases">
        <authorList>
            <person name="Varghese N."/>
            <person name="Submissions S."/>
        </authorList>
    </citation>
    <scope>NUCLEOTIDE SEQUENCE [LARGE SCALE GENOMIC DNA]</scope>
    <source>
        <strain evidence="1 2">DSM 21194</strain>
    </source>
</reference>
<accession>A0A521E1H0</accession>
<sequence>MRWSYRKNDICIYFRSERSRTPKQVQAVVFAPLLTIQKVLYEKNRFQLEEKTAPDNCFTRAPSLNAHLIAGGGAAFFPVAVEADQVGNGVDEEESGNQIGY</sequence>
<dbReference type="Proteomes" id="UP000317593">
    <property type="component" value="Unassembled WGS sequence"/>
</dbReference>
<name>A0A521E1H0_9BACT</name>
<evidence type="ECO:0000313" key="2">
    <source>
        <dbReference type="Proteomes" id="UP000317593"/>
    </source>
</evidence>
<gene>
    <name evidence="1" type="ORF">SAMN06265218_11285</name>
</gene>
<keyword evidence="2" id="KW-1185">Reference proteome</keyword>
<organism evidence="1 2">
    <name type="scientific">Fodinibius sediminis</name>
    <dbReference type="NCBI Taxonomy" id="1214077"/>
    <lineage>
        <taxon>Bacteria</taxon>
        <taxon>Pseudomonadati</taxon>
        <taxon>Balneolota</taxon>
        <taxon>Balneolia</taxon>
        <taxon>Balneolales</taxon>
        <taxon>Balneolaceae</taxon>
        <taxon>Fodinibius</taxon>
    </lineage>
</organism>
<dbReference type="EMBL" id="FXTH01000012">
    <property type="protein sequence ID" value="SMO76960.1"/>
    <property type="molecule type" value="Genomic_DNA"/>
</dbReference>
<evidence type="ECO:0000313" key="1">
    <source>
        <dbReference type="EMBL" id="SMO76960.1"/>
    </source>
</evidence>
<protein>
    <submittedName>
        <fullName evidence="1">Uncharacterized protein</fullName>
    </submittedName>
</protein>